<protein>
    <submittedName>
        <fullName evidence="1">Uncharacterized protein</fullName>
    </submittedName>
</protein>
<sequence>MENEYVCTSEGTSMAPELLTFQETLPAPKCMQDESTAMAEEMEIVNLSDDLAIQKPILISKHLTPEEKEYLI</sequence>
<comment type="caution">
    <text evidence="1">The sequence shown here is derived from an EMBL/GenBank/DDBJ whole genome shotgun (WGS) entry which is preliminary data.</text>
</comment>
<organism evidence="1 2">
    <name type="scientific">Rubus argutus</name>
    <name type="common">Southern blackberry</name>
    <dbReference type="NCBI Taxonomy" id="59490"/>
    <lineage>
        <taxon>Eukaryota</taxon>
        <taxon>Viridiplantae</taxon>
        <taxon>Streptophyta</taxon>
        <taxon>Embryophyta</taxon>
        <taxon>Tracheophyta</taxon>
        <taxon>Spermatophyta</taxon>
        <taxon>Magnoliopsida</taxon>
        <taxon>eudicotyledons</taxon>
        <taxon>Gunneridae</taxon>
        <taxon>Pentapetalae</taxon>
        <taxon>rosids</taxon>
        <taxon>fabids</taxon>
        <taxon>Rosales</taxon>
        <taxon>Rosaceae</taxon>
        <taxon>Rosoideae</taxon>
        <taxon>Rosoideae incertae sedis</taxon>
        <taxon>Rubus</taxon>
    </lineage>
</organism>
<proteinExistence type="predicted"/>
<name>A0AAW1YRX6_RUBAR</name>
<gene>
    <name evidence="1" type="ORF">M0R45_006819</name>
</gene>
<dbReference type="AlphaFoldDB" id="A0AAW1YRX6"/>
<dbReference type="EMBL" id="JBEDUW010000001">
    <property type="protein sequence ID" value="KAK9951372.1"/>
    <property type="molecule type" value="Genomic_DNA"/>
</dbReference>
<evidence type="ECO:0000313" key="1">
    <source>
        <dbReference type="EMBL" id="KAK9951372.1"/>
    </source>
</evidence>
<keyword evidence="2" id="KW-1185">Reference proteome</keyword>
<evidence type="ECO:0000313" key="2">
    <source>
        <dbReference type="Proteomes" id="UP001457282"/>
    </source>
</evidence>
<reference evidence="1 2" key="1">
    <citation type="journal article" date="2023" name="G3 (Bethesda)">
        <title>A chromosome-length genome assembly and annotation of blackberry (Rubus argutus, cv. 'Hillquist').</title>
        <authorList>
            <person name="Bruna T."/>
            <person name="Aryal R."/>
            <person name="Dudchenko O."/>
            <person name="Sargent D.J."/>
            <person name="Mead D."/>
            <person name="Buti M."/>
            <person name="Cavallini A."/>
            <person name="Hytonen T."/>
            <person name="Andres J."/>
            <person name="Pham M."/>
            <person name="Weisz D."/>
            <person name="Mascagni F."/>
            <person name="Usai G."/>
            <person name="Natali L."/>
            <person name="Bassil N."/>
            <person name="Fernandez G.E."/>
            <person name="Lomsadze A."/>
            <person name="Armour M."/>
            <person name="Olukolu B."/>
            <person name="Poorten T."/>
            <person name="Britton C."/>
            <person name="Davik J."/>
            <person name="Ashrafi H."/>
            <person name="Aiden E.L."/>
            <person name="Borodovsky M."/>
            <person name="Worthington M."/>
        </authorList>
    </citation>
    <scope>NUCLEOTIDE SEQUENCE [LARGE SCALE GENOMIC DNA]</scope>
    <source>
        <strain evidence="1">PI 553951</strain>
    </source>
</reference>
<accession>A0AAW1YRX6</accession>
<dbReference type="Proteomes" id="UP001457282">
    <property type="component" value="Unassembled WGS sequence"/>
</dbReference>